<evidence type="ECO:0000313" key="1">
    <source>
        <dbReference type="EMBL" id="MBB4681587.1"/>
    </source>
</evidence>
<sequence>MALQRSYPGCWGLLTAGAAALSLIVPLGVAVAGGVKVTEPVAGQLIAAPATRSEPEPLKVYLRLEPGSRRLVDQPQPFGVTPEQFDACPGGAQWAPCSLQ</sequence>
<dbReference type="Proteomes" id="UP000533598">
    <property type="component" value="Unassembled WGS sequence"/>
</dbReference>
<organism evidence="1 2">
    <name type="scientific">Crossiella cryophila</name>
    <dbReference type="NCBI Taxonomy" id="43355"/>
    <lineage>
        <taxon>Bacteria</taxon>
        <taxon>Bacillati</taxon>
        <taxon>Actinomycetota</taxon>
        <taxon>Actinomycetes</taxon>
        <taxon>Pseudonocardiales</taxon>
        <taxon>Pseudonocardiaceae</taxon>
        <taxon>Crossiella</taxon>
    </lineage>
</organism>
<dbReference type="EMBL" id="JACHMH010000001">
    <property type="protein sequence ID" value="MBB4681587.1"/>
    <property type="molecule type" value="Genomic_DNA"/>
</dbReference>
<evidence type="ECO:0000313" key="2">
    <source>
        <dbReference type="Proteomes" id="UP000533598"/>
    </source>
</evidence>
<keyword evidence="2" id="KW-1185">Reference proteome</keyword>
<name>A0A7W7CIG5_9PSEU</name>
<protein>
    <submittedName>
        <fullName evidence="1">Uncharacterized protein</fullName>
    </submittedName>
</protein>
<accession>A0A7W7CIG5</accession>
<comment type="caution">
    <text evidence="1">The sequence shown here is derived from an EMBL/GenBank/DDBJ whole genome shotgun (WGS) entry which is preliminary data.</text>
</comment>
<gene>
    <name evidence="1" type="ORF">HNR67_007705</name>
</gene>
<proteinExistence type="predicted"/>
<dbReference type="RefSeq" id="WP_185008270.1">
    <property type="nucleotide sequence ID" value="NZ_BAAAUI010000014.1"/>
</dbReference>
<dbReference type="AlphaFoldDB" id="A0A7W7CIG5"/>
<reference evidence="1 2" key="1">
    <citation type="submission" date="2020-08" db="EMBL/GenBank/DDBJ databases">
        <title>Sequencing the genomes of 1000 actinobacteria strains.</title>
        <authorList>
            <person name="Klenk H.-P."/>
        </authorList>
    </citation>
    <scope>NUCLEOTIDE SEQUENCE [LARGE SCALE GENOMIC DNA]</scope>
    <source>
        <strain evidence="1 2">DSM 44230</strain>
    </source>
</reference>